<dbReference type="EMBL" id="CP060394">
    <property type="protein sequence ID" value="QNI31919.1"/>
    <property type="molecule type" value="Genomic_DNA"/>
</dbReference>
<keyword evidence="3" id="KW-1185">Reference proteome</keyword>
<evidence type="ECO:0000313" key="2">
    <source>
        <dbReference type="EMBL" id="QNI31919.1"/>
    </source>
</evidence>
<feature type="transmembrane region" description="Helical" evidence="1">
    <location>
        <begin position="185"/>
        <end position="206"/>
    </location>
</feature>
<feature type="transmembrane region" description="Helical" evidence="1">
    <location>
        <begin position="291"/>
        <end position="309"/>
    </location>
</feature>
<evidence type="ECO:0000313" key="3">
    <source>
        <dbReference type="Proteomes" id="UP000515312"/>
    </source>
</evidence>
<feature type="transmembrane region" description="Helical" evidence="1">
    <location>
        <begin position="250"/>
        <end position="271"/>
    </location>
</feature>
<dbReference type="Proteomes" id="UP000515312">
    <property type="component" value="Chromosome"/>
</dbReference>
<dbReference type="RefSeq" id="WP_186742877.1">
    <property type="nucleotide sequence ID" value="NZ_CP060394.1"/>
</dbReference>
<feature type="transmembrane region" description="Helical" evidence="1">
    <location>
        <begin position="106"/>
        <end position="126"/>
    </location>
</feature>
<accession>A0A7G8BH99</accession>
<name>A0A7G8BH99_9BACT</name>
<keyword evidence="1" id="KW-0812">Transmembrane</keyword>
<feature type="transmembrane region" description="Helical" evidence="1">
    <location>
        <begin position="218"/>
        <end position="243"/>
    </location>
</feature>
<feature type="transmembrane region" description="Helical" evidence="1">
    <location>
        <begin position="146"/>
        <end position="173"/>
    </location>
</feature>
<feature type="transmembrane region" description="Helical" evidence="1">
    <location>
        <begin position="487"/>
        <end position="507"/>
    </location>
</feature>
<feature type="transmembrane region" description="Helical" evidence="1">
    <location>
        <begin position="519"/>
        <end position="537"/>
    </location>
</feature>
<sequence length="596" mass="66564">MHSAFQIFTPPENPVLSLEVQARMTSKEIVRMNRFVVLARHFFDRFFDNPLTSLDGENGVRAIQILCFIAVPGLMVALSLIPSYFIFPPNTAPRAYWARVSDHYFYVMYSSVAMGAATVFEWNLLFPDLIDVQVLTPLPVPARKLFAARIASLAAFVSLSLLATGLFGAVLLPLIAEEPSVLRHFIAHVIAVAAGGFFTAGFFVALQGFLLNIFGDRFFRWISAALQGLSLAVLLIVLFLFPLLSENLRLLLTSGNHAALWFPPFWFLGIYQVLLEGGRALPVFFQLAAKGGWALLLVLSLACLTYPLAYRRKMRSTIEGTVAKSSRNRLAEAKVALLHSVLIFKPAQRAVYHFTTRTLKRAPHHRVFLSMYAGAAFALLIAVTVELRQDNTHLALVFSRHGLLAAVPIVALLAVVGLKGAFLSPVELQANWAFHVVGRRPNEDHLVSTQRWTLLRSLSITATVLLLVQIIGGAAFAHIRLMMAQLLVAQGLCVLLIDILFLRFLSVPFTVPLAYSKRNIAVTVTLFLLLFPGYIQLTVDTALWTEHSLWHFIPIAAFFLVTHILLQRKQRELIRERADWPEDGYIDEFPQRLGLS</sequence>
<dbReference type="AlphaFoldDB" id="A0A7G8BH99"/>
<gene>
    <name evidence="2" type="ORF">H7849_23305</name>
</gene>
<feature type="transmembrane region" description="Helical" evidence="1">
    <location>
        <begin position="367"/>
        <end position="385"/>
    </location>
</feature>
<reference evidence="2 3" key="1">
    <citation type="submission" date="2020-08" db="EMBL/GenBank/DDBJ databases">
        <title>Edaphobacter telluris sp. nov. and Acidobacterium dinghuensis sp. nov., two acidobacteria isolated from forest soil.</title>
        <authorList>
            <person name="Fu J."/>
            <person name="Qiu L."/>
        </authorList>
    </citation>
    <scope>NUCLEOTIDE SEQUENCE [LARGE SCALE GENOMIC DNA]</scope>
    <source>
        <strain evidence="2">4Y35</strain>
    </source>
</reference>
<feature type="transmembrane region" description="Helical" evidence="1">
    <location>
        <begin position="549"/>
        <end position="566"/>
    </location>
</feature>
<protein>
    <submittedName>
        <fullName evidence="2">Uncharacterized protein</fullName>
    </submittedName>
</protein>
<feature type="transmembrane region" description="Helical" evidence="1">
    <location>
        <begin position="62"/>
        <end position="85"/>
    </location>
</feature>
<feature type="transmembrane region" description="Helical" evidence="1">
    <location>
        <begin position="458"/>
        <end position="481"/>
    </location>
</feature>
<keyword evidence="1" id="KW-1133">Transmembrane helix</keyword>
<organism evidence="2 3">
    <name type="scientific">Alloacidobacterium dinghuense</name>
    <dbReference type="NCBI Taxonomy" id="2763107"/>
    <lineage>
        <taxon>Bacteria</taxon>
        <taxon>Pseudomonadati</taxon>
        <taxon>Acidobacteriota</taxon>
        <taxon>Terriglobia</taxon>
        <taxon>Terriglobales</taxon>
        <taxon>Acidobacteriaceae</taxon>
        <taxon>Alloacidobacterium</taxon>
    </lineage>
</organism>
<evidence type="ECO:0000256" key="1">
    <source>
        <dbReference type="SAM" id="Phobius"/>
    </source>
</evidence>
<proteinExistence type="predicted"/>
<dbReference type="KEGG" id="adin:H7849_23305"/>
<keyword evidence="1" id="KW-0472">Membrane</keyword>
<feature type="transmembrane region" description="Helical" evidence="1">
    <location>
        <begin position="397"/>
        <end position="418"/>
    </location>
</feature>